<dbReference type="OrthoDB" id="9772485at2"/>
<accession>A0A518GBY6</accession>
<proteinExistence type="predicted"/>
<evidence type="ECO:0000313" key="2">
    <source>
        <dbReference type="EMBL" id="QDV26136.1"/>
    </source>
</evidence>
<dbReference type="EMBL" id="CP036298">
    <property type="protein sequence ID" value="QDV26136.1"/>
    <property type="molecule type" value="Genomic_DNA"/>
</dbReference>
<dbReference type="RefSeq" id="WP_145082056.1">
    <property type="nucleotide sequence ID" value="NZ_CP036298.1"/>
</dbReference>
<keyword evidence="3" id="KW-1185">Reference proteome</keyword>
<evidence type="ECO:0000313" key="3">
    <source>
        <dbReference type="Proteomes" id="UP000318017"/>
    </source>
</evidence>
<dbReference type="SUPFAM" id="SSF53756">
    <property type="entry name" value="UDP-Glycosyltransferase/glycogen phosphorylase"/>
    <property type="match status" value="1"/>
</dbReference>
<dbReference type="InterPro" id="IPR028098">
    <property type="entry name" value="Glyco_trans_4-like_N"/>
</dbReference>
<dbReference type="GO" id="GO:0016757">
    <property type="term" value="F:glycosyltransferase activity"/>
    <property type="evidence" value="ECO:0007669"/>
    <property type="project" value="UniProtKB-KW"/>
</dbReference>
<keyword evidence="2" id="KW-0328">Glycosyltransferase</keyword>
<dbReference type="Gene3D" id="3.40.50.2000">
    <property type="entry name" value="Glycogen Phosphorylase B"/>
    <property type="match status" value="2"/>
</dbReference>
<evidence type="ECO:0000259" key="1">
    <source>
        <dbReference type="Pfam" id="PF13579"/>
    </source>
</evidence>
<dbReference type="EC" id="2.4.-.-" evidence="2"/>
<dbReference type="KEGG" id="ahel:Q31a_45080"/>
<dbReference type="Pfam" id="PF13579">
    <property type="entry name" value="Glyco_trans_4_4"/>
    <property type="match status" value="1"/>
</dbReference>
<dbReference type="CDD" id="cd03808">
    <property type="entry name" value="GT4_CapM-like"/>
    <property type="match status" value="1"/>
</dbReference>
<dbReference type="Proteomes" id="UP000318017">
    <property type="component" value="Chromosome"/>
</dbReference>
<dbReference type="AlphaFoldDB" id="A0A518GBY6"/>
<feature type="domain" description="Glycosyltransferase subfamily 4-like N-terminal" evidence="1">
    <location>
        <begin position="31"/>
        <end position="169"/>
    </location>
</feature>
<protein>
    <submittedName>
        <fullName evidence="2">Glycosyltransferase EpsD</fullName>
        <ecNumber evidence="2">2.4.-.-</ecNumber>
    </submittedName>
</protein>
<name>A0A518GBY6_9BACT</name>
<sequence>MVRKRLVIVTTVPETLETILRGQPRFLTSHFEVSVVTSDTKAAQRISADENVPVQTVEMERQISIFRDMRSVASMIFTLRKLKPDIVHSYTPKAGLVTMLAAWVTRVPTRIHTFTGLVFPTSTGFKRQLMLWADRVIARCATCVVPEGEGVRNDLIKYGVTSNPAAVIGHGNIAGVDTAYFQPTVEAESTPLPQAIQEAKRNGSFFFGFVGRLNRDKGLAELTGAFSRLPDNCHLLVVGALDGTAPADAETMASLKQNPRVHLVGFQKDIRPFLNAADVVVLPSYREGFPNVLLQAGAMAKPVIATNINGCNEIVEEGKNGWLVEPRDTESLFLAMQAASTTPSLDIQRLGSQARARIQERFERSGYWQALLKFYESRTALQEGAP</sequence>
<dbReference type="PANTHER" id="PTHR12526">
    <property type="entry name" value="GLYCOSYLTRANSFERASE"/>
    <property type="match status" value="1"/>
</dbReference>
<dbReference type="Pfam" id="PF13692">
    <property type="entry name" value="Glyco_trans_1_4"/>
    <property type="match status" value="1"/>
</dbReference>
<gene>
    <name evidence="2" type="primary">epsD</name>
    <name evidence="2" type="ORF">Q31a_45080</name>
</gene>
<reference evidence="2 3" key="1">
    <citation type="submission" date="2019-02" db="EMBL/GenBank/DDBJ databases">
        <title>Deep-cultivation of Planctomycetes and their phenomic and genomic characterization uncovers novel biology.</title>
        <authorList>
            <person name="Wiegand S."/>
            <person name="Jogler M."/>
            <person name="Boedeker C."/>
            <person name="Pinto D."/>
            <person name="Vollmers J."/>
            <person name="Rivas-Marin E."/>
            <person name="Kohn T."/>
            <person name="Peeters S.H."/>
            <person name="Heuer A."/>
            <person name="Rast P."/>
            <person name="Oberbeckmann S."/>
            <person name="Bunk B."/>
            <person name="Jeske O."/>
            <person name="Meyerdierks A."/>
            <person name="Storesund J.E."/>
            <person name="Kallscheuer N."/>
            <person name="Luecker S."/>
            <person name="Lage O.M."/>
            <person name="Pohl T."/>
            <person name="Merkel B.J."/>
            <person name="Hornburger P."/>
            <person name="Mueller R.-W."/>
            <person name="Bruemmer F."/>
            <person name="Labrenz M."/>
            <person name="Spormann A.M."/>
            <person name="Op den Camp H."/>
            <person name="Overmann J."/>
            <person name="Amann R."/>
            <person name="Jetten M.S.M."/>
            <person name="Mascher T."/>
            <person name="Medema M.H."/>
            <person name="Devos D.P."/>
            <person name="Kaster A.-K."/>
            <person name="Ovreas L."/>
            <person name="Rohde M."/>
            <person name="Galperin M.Y."/>
            <person name="Jogler C."/>
        </authorList>
    </citation>
    <scope>NUCLEOTIDE SEQUENCE [LARGE SCALE GENOMIC DNA]</scope>
    <source>
        <strain evidence="2 3">Q31a</strain>
    </source>
</reference>
<organism evidence="2 3">
    <name type="scientific">Aureliella helgolandensis</name>
    <dbReference type="NCBI Taxonomy" id="2527968"/>
    <lineage>
        <taxon>Bacteria</taxon>
        <taxon>Pseudomonadati</taxon>
        <taxon>Planctomycetota</taxon>
        <taxon>Planctomycetia</taxon>
        <taxon>Pirellulales</taxon>
        <taxon>Pirellulaceae</taxon>
        <taxon>Aureliella</taxon>
    </lineage>
</organism>
<keyword evidence="2" id="KW-0808">Transferase</keyword>